<keyword evidence="2" id="KW-1133">Transmembrane helix</keyword>
<accession>A0ABW2WA32</accession>
<organism evidence="3 4">
    <name type="scientific">Streptomyces flavalbus</name>
    <dbReference type="NCBI Taxonomy" id="2665155"/>
    <lineage>
        <taxon>Bacteria</taxon>
        <taxon>Bacillati</taxon>
        <taxon>Actinomycetota</taxon>
        <taxon>Actinomycetes</taxon>
        <taxon>Kitasatosporales</taxon>
        <taxon>Streptomycetaceae</taxon>
        <taxon>Streptomyces</taxon>
    </lineage>
</organism>
<feature type="transmembrane region" description="Helical" evidence="2">
    <location>
        <begin position="25"/>
        <end position="46"/>
    </location>
</feature>
<reference evidence="4" key="1">
    <citation type="journal article" date="2019" name="Int. J. Syst. Evol. Microbiol.">
        <title>The Global Catalogue of Microorganisms (GCM) 10K type strain sequencing project: providing services to taxonomists for standard genome sequencing and annotation.</title>
        <authorList>
            <consortium name="The Broad Institute Genomics Platform"/>
            <consortium name="The Broad Institute Genome Sequencing Center for Infectious Disease"/>
            <person name="Wu L."/>
            <person name="Ma J."/>
        </authorList>
    </citation>
    <scope>NUCLEOTIDE SEQUENCE [LARGE SCALE GENOMIC DNA]</scope>
    <source>
        <strain evidence="4">CGMCC 4.7400</strain>
    </source>
</reference>
<sequence>MSATSVPPRRTPGGGTAAESGARSALVVSGVVLLVGAGVVAAFLGASPRRGAEGG</sequence>
<name>A0ABW2WA32_9ACTN</name>
<keyword evidence="2" id="KW-0812">Transmembrane</keyword>
<comment type="caution">
    <text evidence="3">The sequence shown here is derived from an EMBL/GenBank/DDBJ whole genome shotgun (WGS) entry which is preliminary data.</text>
</comment>
<feature type="region of interest" description="Disordered" evidence="1">
    <location>
        <begin position="1"/>
        <end position="21"/>
    </location>
</feature>
<dbReference type="Proteomes" id="UP001597023">
    <property type="component" value="Unassembled WGS sequence"/>
</dbReference>
<dbReference type="RefSeq" id="WP_381610730.1">
    <property type="nucleotide sequence ID" value="NZ_JBHTEB010000001.1"/>
</dbReference>
<dbReference type="EMBL" id="JBHTEB010000001">
    <property type="protein sequence ID" value="MFD0316271.1"/>
    <property type="molecule type" value="Genomic_DNA"/>
</dbReference>
<evidence type="ECO:0000313" key="3">
    <source>
        <dbReference type="EMBL" id="MFD0316271.1"/>
    </source>
</evidence>
<keyword evidence="4" id="KW-1185">Reference proteome</keyword>
<evidence type="ECO:0000256" key="2">
    <source>
        <dbReference type="SAM" id="Phobius"/>
    </source>
</evidence>
<proteinExistence type="predicted"/>
<gene>
    <name evidence="3" type="ORF">ACFQZ6_19030</name>
</gene>
<evidence type="ECO:0000256" key="1">
    <source>
        <dbReference type="SAM" id="MobiDB-lite"/>
    </source>
</evidence>
<evidence type="ECO:0000313" key="4">
    <source>
        <dbReference type="Proteomes" id="UP001597023"/>
    </source>
</evidence>
<protein>
    <submittedName>
        <fullName evidence="3">Uncharacterized protein</fullName>
    </submittedName>
</protein>
<keyword evidence="2" id="KW-0472">Membrane</keyword>